<keyword evidence="5" id="KW-1185">Reference proteome</keyword>
<dbReference type="InterPro" id="IPR050570">
    <property type="entry name" value="Cell_wall_metabolism_enzyme"/>
</dbReference>
<dbReference type="RefSeq" id="WP_337890707.1">
    <property type="nucleotide sequence ID" value="NZ_JBAHVI010000008.1"/>
</dbReference>
<keyword evidence="1" id="KW-0732">Signal</keyword>
<dbReference type="SUPFAM" id="SSF51261">
    <property type="entry name" value="Duplicated hybrid motif"/>
    <property type="match status" value="1"/>
</dbReference>
<dbReference type="GO" id="GO:0016787">
    <property type="term" value="F:hydrolase activity"/>
    <property type="evidence" value="ECO:0007669"/>
    <property type="project" value="UniProtKB-KW"/>
</dbReference>
<gene>
    <name evidence="4" type="ORF">V5S96_08420</name>
</gene>
<name>A0ABU8NZK5_9CORY</name>
<organism evidence="4 5">
    <name type="scientific">Corynebacterium mastitidis</name>
    <dbReference type="NCBI Taxonomy" id="161890"/>
    <lineage>
        <taxon>Bacteria</taxon>
        <taxon>Bacillati</taxon>
        <taxon>Actinomycetota</taxon>
        <taxon>Actinomycetes</taxon>
        <taxon>Mycobacteriales</taxon>
        <taxon>Corynebacteriaceae</taxon>
        <taxon>Corynebacterium</taxon>
    </lineage>
</organism>
<feature type="domain" description="M23ase beta-sheet core" evidence="3">
    <location>
        <begin position="15"/>
        <end position="107"/>
    </location>
</feature>
<dbReference type="EMBL" id="JBAHVJ010000008">
    <property type="protein sequence ID" value="MEJ4100376.1"/>
    <property type="molecule type" value="Genomic_DNA"/>
</dbReference>
<accession>A0ABU8NZK5</accession>
<dbReference type="EC" id="3.4.-.-" evidence="4"/>
<evidence type="ECO:0000313" key="4">
    <source>
        <dbReference type="EMBL" id="MEJ4100376.1"/>
    </source>
</evidence>
<dbReference type="PANTHER" id="PTHR21666:SF289">
    <property type="entry name" value="L-ALA--D-GLU ENDOPEPTIDASE"/>
    <property type="match status" value="1"/>
</dbReference>
<comment type="caution">
    <text evidence="4">The sequence shown here is derived from an EMBL/GenBank/DDBJ whole genome shotgun (WGS) entry which is preliminary data.</text>
</comment>
<dbReference type="InterPro" id="IPR016047">
    <property type="entry name" value="M23ase_b-sheet_dom"/>
</dbReference>
<feature type="compositionally biased region" description="Basic and acidic residues" evidence="2">
    <location>
        <begin position="1"/>
        <end position="20"/>
    </location>
</feature>
<sequence>MLRSFDPPERDWLPGHRGVDLHAPPGTPIRAAGRGTVVFAGAVAGIPTVSLDHEEGIRTTYQPVLPRVRAGGAVEEGQIIGILAPVPASHHEPGTGLHWGARPLPDKDRYLNPLLLLPAPAIRLKPVDAPARRPSAGGWR</sequence>
<keyword evidence="4" id="KW-0378">Hydrolase</keyword>
<dbReference type="Gene3D" id="2.70.70.10">
    <property type="entry name" value="Glucose Permease (Domain IIA)"/>
    <property type="match status" value="1"/>
</dbReference>
<evidence type="ECO:0000259" key="3">
    <source>
        <dbReference type="Pfam" id="PF01551"/>
    </source>
</evidence>
<dbReference type="PANTHER" id="PTHR21666">
    <property type="entry name" value="PEPTIDASE-RELATED"/>
    <property type="match status" value="1"/>
</dbReference>
<dbReference type="CDD" id="cd12797">
    <property type="entry name" value="M23_peptidase"/>
    <property type="match status" value="1"/>
</dbReference>
<evidence type="ECO:0000256" key="2">
    <source>
        <dbReference type="SAM" id="MobiDB-lite"/>
    </source>
</evidence>
<dbReference type="Pfam" id="PF01551">
    <property type="entry name" value="Peptidase_M23"/>
    <property type="match status" value="1"/>
</dbReference>
<feature type="region of interest" description="Disordered" evidence="2">
    <location>
        <begin position="1"/>
        <end position="24"/>
    </location>
</feature>
<reference evidence="4 5" key="1">
    <citation type="submission" date="2024-02" db="EMBL/GenBank/DDBJ databases">
        <title>Whole genome sequencing and characterization of Corynebacterium isolated from the ocular surface of dry eye disease sufferers.</title>
        <authorList>
            <person name="Naqvi M."/>
        </authorList>
    </citation>
    <scope>NUCLEOTIDE SEQUENCE [LARGE SCALE GENOMIC DNA]</scope>
    <source>
        <strain evidence="4 5">PCRF</strain>
    </source>
</reference>
<proteinExistence type="predicted"/>
<evidence type="ECO:0000256" key="1">
    <source>
        <dbReference type="ARBA" id="ARBA00022729"/>
    </source>
</evidence>
<evidence type="ECO:0000313" key="5">
    <source>
        <dbReference type="Proteomes" id="UP001359781"/>
    </source>
</evidence>
<dbReference type="Proteomes" id="UP001359781">
    <property type="component" value="Unassembled WGS sequence"/>
</dbReference>
<protein>
    <submittedName>
        <fullName evidence="4">M23 family metallopeptidase</fullName>
        <ecNumber evidence="4">3.4.-.-</ecNumber>
    </submittedName>
</protein>
<dbReference type="InterPro" id="IPR011055">
    <property type="entry name" value="Dup_hybrid_motif"/>
</dbReference>